<name>A0A494Y1C2_9BACL</name>
<dbReference type="OrthoDB" id="2652699at2"/>
<dbReference type="InterPro" id="IPR006162">
    <property type="entry name" value="Ppantetheine_attach_site"/>
</dbReference>
<keyword evidence="2" id="KW-0597">Phosphoprotein</keyword>
<sequence length="87" mass="10009">MNQEQLINELRVIIAETIEIDDFTDDENFISDLGVDSMMIIEIVARLEKKYRIDIEESYLHQMTTFNQLVATVKEIMESNGQVGGGR</sequence>
<dbReference type="Pfam" id="PF00550">
    <property type="entry name" value="PP-binding"/>
    <property type="match status" value="1"/>
</dbReference>
<dbReference type="InterPro" id="IPR036736">
    <property type="entry name" value="ACP-like_sf"/>
</dbReference>
<gene>
    <name evidence="4" type="ORF">D7Z26_12230</name>
</gene>
<dbReference type="PROSITE" id="PS50075">
    <property type="entry name" value="CARRIER"/>
    <property type="match status" value="1"/>
</dbReference>
<accession>A0A494Y1C2</accession>
<proteinExistence type="predicted"/>
<evidence type="ECO:0000313" key="4">
    <source>
        <dbReference type="EMBL" id="RKP54142.1"/>
    </source>
</evidence>
<dbReference type="InterPro" id="IPR009081">
    <property type="entry name" value="PP-bd_ACP"/>
</dbReference>
<dbReference type="SUPFAM" id="SSF47336">
    <property type="entry name" value="ACP-like"/>
    <property type="match status" value="1"/>
</dbReference>
<evidence type="ECO:0000259" key="3">
    <source>
        <dbReference type="PROSITE" id="PS50075"/>
    </source>
</evidence>
<dbReference type="PROSITE" id="PS00012">
    <property type="entry name" value="PHOSPHOPANTETHEINE"/>
    <property type="match status" value="1"/>
</dbReference>
<organism evidence="4 5">
    <name type="scientific">Cohnella endophytica</name>
    <dbReference type="NCBI Taxonomy" id="2419778"/>
    <lineage>
        <taxon>Bacteria</taxon>
        <taxon>Bacillati</taxon>
        <taxon>Bacillota</taxon>
        <taxon>Bacilli</taxon>
        <taxon>Bacillales</taxon>
        <taxon>Paenibacillaceae</taxon>
        <taxon>Cohnella</taxon>
    </lineage>
</organism>
<evidence type="ECO:0000313" key="5">
    <source>
        <dbReference type="Proteomes" id="UP000282076"/>
    </source>
</evidence>
<keyword evidence="1" id="KW-0596">Phosphopantetheine</keyword>
<dbReference type="Gene3D" id="1.10.1200.10">
    <property type="entry name" value="ACP-like"/>
    <property type="match status" value="1"/>
</dbReference>
<dbReference type="AlphaFoldDB" id="A0A494Y1C2"/>
<evidence type="ECO:0000256" key="2">
    <source>
        <dbReference type="ARBA" id="ARBA00022553"/>
    </source>
</evidence>
<dbReference type="EMBL" id="RBZM01000005">
    <property type="protein sequence ID" value="RKP54142.1"/>
    <property type="molecule type" value="Genomic_DNA"/>
</dbReference>
<dbReference type="Proteomes" id="UP000282076">
    <property type="component" value="Unassembled WGS sequence"/>
</dbReference>
<evidence type="ECO:0000256" key="1">
    <source>
        <dbReference type="ARBA" id="ARBA00022450"/>
    </source>
</evidence>
<comment type="caution">
    <text evidence="4">The sequence shown here is derived from an EMBL/GenBank/DDBJ whole genome shotgun (WGS) entry which is preliminary data.</text>
</comment>
<feature type="domain" description="Carrier" evidence="3">
    <location>
        <begin position="1"/>
        <end position="77"/>
    </location>
</feature>
<dbReference type="RefSeq" id="WP_120977248.1">
    <property type="nucleotide sequence ID" value="NZ_RBZM01000005.1"/>
</dbReference>
<keyword evidence="5" id="KW-1185">Reference proteome</keyword>
<protein>
    <submittedName>
        <fullName evidence="4">Acyl carrier protein</fullName>
    </submittedName>
</protein>
<reference evidence="4 5" key="1">
    <citation type="submission" date="2018-10" db="EMBL/GenBank/DDBJ databases">
        <title>Cohnella sp. M2MS4P-1, whole genome shotgun sequence.</title>
        <authorList>
            <person name="Tuo L."/>
        </authorList>
    </citation>
    <scope>NUCLEOTIDE SEQUENCE [LARGE SCALE GENOMIC DNA]</scope>
    <source>
        <strain evidence="4 5">M2MS4P-1</strain>
    </source>
</reference>